<dbReference type="Pfam" id="PF07729">
    <property type="entry name" value="FCD"/>
    <property type="match status" value="1"/>
</dbReference>
<dbReference type="PANTHER" id="PTHR43537:SF39">
    <property type="entry name" value="HTH-TYPE TRANSCRIPTIONAL REGULATOR MCBR"/>
    <property type="match status" value="1"/>
</dbReference>
<dbReference type="CDD" id="cd07377">
    <property type="entry name" value="WHTH_GntR"/>
    <property type="match status" value="1"/>
</dbReference>
<reference evidence="5" key="1">
    <citation type="submission" date="2007-04" db="EMBL/GenBank/DDBJ databases">
        <title>Complete sequence of chromosome of Rhodobacter sphaeroides ATCC 17025.</title>
        <authorList>
            <consortium name="US DOE Joint Genome Institute"/>
            <person name="Copeland A."/>
            <person name="Lucas S."/>
            <person name="Lapidus A."/>
            <person name="Barry K."/>
            <person name="Detter J.C."/>
            <person name="Glavina del Rio T."/>
            <person name="Hammon N."/>
            <person name="Israni S."/>
            <person name="Dalin E."/>
            <person name="Tice H."/>
            <person name="Pitluck S."/>
            <person name="Chertkov O."/>
            <person name="Brettin T."/>
            <person name="Bruce D."/>
            <person name="Han C."/>
            <person name="Schmutz J."/>
            <person name="Larimer F."/>
            <person name="Land M."/>
            <person name="Hauser L."/>
            <person name="Kyrpides N."/>
            <person name="Kim E."/>
            <person name="Richardson P."/>
            <person name="Mackenzie C."/>
            <person name="Choudhary M."/>
            <person name="Donohue T.J."/>
            <person name="Kaplan S."/>
        </authorList>
    </citation>
    <scope>NUCLEOTIDE SEQUENCE [LARGE SCALE GENOMIC DNA]</scope>
    <source>
        <strain evidence="5">ATCC 17025</strain>
    </source>
</reference>
<dbReference type="HOGENOM" id="CLU_017584_5_4_5"/>
<dbReference type="GO" id="GO:0003677">
    <property type="term" value="F:DNA binding"/>
    <property type="evidence" value="ECO:0007669"/>
    <property type="project" value="UniProtKB-KW"/>
</dbReference>
<sequence>MAGRKSQGQHSPIMGIGQIERVTMGERIYNELCQLLIAGKLQPGERLSLRTVAEALGVSMMPVREAVARLVADGALTVHANRAITVPLMTVAKLRELTRIRIEIEGYAVAEAATRCTAGQLATIGRLDAAFRQATLAPEGGSDDSLRLNKELHFAIYEAAGSPVLLSIIEGLWLKVGPIFNLDLRAARRFSTGAAEKHHAALVAALTRQDPEGARQALSADILSSLEFVVTTGSLPD</sequence>
<dbReference type="InterPro" id="IPR000524">
    <property type="entry name" value="Tscrpt_reg_HTH_GntR"/>
</dbReference>
<keyword evidence="1" id="KW-0805">Transcription regulation</keyword>
<dbReference type="InterPro" id="IPR008920">
    <property type="entry name" value="TF_FadR/GntR_C"/>
</dbReference>
<dbReference type="EMBL" id="CP000661">
    <property type="protein sequence ID" value="ABP70450.1"/>
    <property type="molecule type" value="Genomic_DNA"/>
</dbReference>
<gene>
    <name evidence="5" type="ordered locus">Rsph17025_1556</name>
</gene>
<name>A4WST6_CERS5</name>
<protein>
    <submittedName>
        <fullName evidence="5">Transcriptional regulator, GntR family</fullName>
    </submittedName>
</protein>
<organism evidence="5">
    <name type="scientific">Cereibacter sphaeroides (strain ATCC 17025 / ATH 2.4.3)</name>
    <name type="common">Rhodobacter sphaeroides</name>
    <dbReference type="NCBI Taxonomy" id="349102"/>
    <lineage>
        <taxon>Bacteria</taxon>
        <taxon>Pseudomonadati</taxon>
        <taxon>Pseudomonadota</taxon>
        <taxon>Alphaproteobacteria</taxon>
        <taxon>Rhodobacterales</taxon>
        <taxon>Paracoccaceae</taxon>
        <taxon>Cereibacter</taxon>
    </lineage>
</organism>
<dbReference type="InterPro" id="IPR036388">
    <property type="entry name" value="WH-like_DNA-bd_sf"/>
</dbReference>
<dbReference type="AlphaFoldDB" id="A4WST6"/>
<evidence type="ECO:0000259" key="4">
    <source>
        <dbReference type="PROSITE" id="PS50949"/>
    </source>
</evidence>
<dbReference type="SUPFAM" id="SSF48008">
    <property type="entry name" value="GntR ligand-binding domain-like"/>
    <property type="match status" value="1"/>
</dbReference>
<dbReference type="KEGG" id="rsq:Rsph17025_1556"/>
<evidence type="ECO:0000256" key="3">
    <source>
        <dbReference type="ARBA" id="ARBA00023163"/>
    </source>
</evidence>
<feature type="domain" description="HTH gntR-type" evidence="4">
    <location>
        <begin position="22"/>
        <end position="89"/>
    </location>
</feature>
<dbReference type="InterPro" id="IPR036390">
    <property type="entry name" value="WH_DNA-bd_sf"/>
</dbReference>
<dbReference type="PROSITE" id="PS50949">
    <property type="entry name" value="HTH_GNTR"/>
    <property type="match status" value="1"/>
</dbReference>
<dbReference type="SUPFAM" id="SSF46785">
    <property type="entry name" value="Winged helix' DNA-binding domain"/>
    <property type="match status" value="1"/>
</dbReference>
<keyword evidence="3" id="KW-0804">Transcription</keyword>
<dbReference type="PANTHER" id="PTHR43537">
    <property type="entry name" value="TRANSCRIPTIONAL REGULATOR, GNTR FAMILY"/>
    <property type="match status" value="1"/>
</dbReference>
<accession>A4WST6</accession>
<keyword evidence="2" id="KW-0238">DNA-binding</keyword>
<dbReference type="InterPro" id="IPR011711">
    <property type="entry name" value="GntR_C"/>
</dbReference>
<dbReference type="Gene3D" id="1.10.10.10">
    <property type="entry name" value="Winged helix-like DNA-binding domain superfamily/Winged helix DNA-binding domain"/>
    <property type="match status" value="1"/>
</dbReference>
<dbReference type="SMART" id="SM00895">
    <property type="entry name" value="FCD"/>
    <property type="match status" value="1"/>
</dbReference>
<dbReference type="Pfam" id="PF00392">
    <property type="entry name" value="GntR"/>
    <property type="match status" value="1"/>
</dbReference>
<dbReference type="BioCyc" id="RSPH349102:G1G8M-1603-MONOMER"/>
<dbReference type="SMART" id="SM00345">
    <property type="entry name" value="HTH_GNTR"/>
    <property type="match status" value="1"/>
</dbReference>
<dbReference type="Gene3D" id="1.20.120.530">
    <property type="entry name" value="GntR ligand-binding domain-like"/>
    <property type="match status" value="1"/>
</dbReference>
<evidence type="ECO:0000256" key="2">
    <source>
        <dbReference type="ARBA" id="ARBA00023125"/>
    </source>
</evidence>
<dbReference type="STRING" id="349102.Rsph17025_1556"/>
<evidence type="ECO:0000256" key="1">
    <source>
        <dbReference type="ARBA" id="ARBA00023015"/>
    </source>
</evidence>
<proteinExistence type="predicted"/>
<dbReference type="eggNOG" id="COG1802">
    <property type="taxonomic scope" value="Bacteria"/>
</dbReference>
<dbReference type="GO" id="GO:0003700">
    <property type="term" value="F:DNA-binding transcription factor activity"/>
    <property type="evidence" value="ECO:0007669"/>
    <property type="project" value="InterPro"/>
</dbReference>
<evidence type="ECO:0000313" key="5">
    <source>
        <dbReference type="EMBL" id="ABP70450.1"/>
    </source>
</evidence>